<keyword evidence="2" id="KW-1185">Reference proteome</keyword>
<dbReference type="Pfam" id="PF01136">
    <property type="entry name" value="Peptidase_U32"/>
    <property type="match status" value="1"/>
</dbReference>
<dbReference type="EMBL" id="JACDUT010000001">
    <property type="protein sequence ID" value="MBA2873590.1"/>
    <property type="molecule type" value="Genomic_DNA"/>
</dbReference>
<accession>A0A7V9Z411</accession>
<evidence type="ECO:0000313" key="2">
    <source>
        <dbReference type="Proteomes" id="UP000523087"/>
    </source>
</evidence>
<dbReference type="PANTHER" id="PTHR30217">
    <property type="entry name" value="PEPTIDASE U32 FAMILY"/>
    <property type="match status" value="1"/>
</dbReference>
<reference evidence="1 2" key="1">
    <citation type="submission" date="2020-07" db="EMBL/GenBank/DDBJ databases">
        <title>Genomic Encyclopedia of Type Strains, Phase IV (KMG-IV): sequencing the most valuable type-strain genomes for metagenomic binning, comparative biology and taxonomic classification.</title>
        <authorList>
            <person name="Goeker M."/>
        </authorList>
    </citation>
    <scope>NUCLEOTIDE SEQUENCE [LARGE SCALE GENOMIC DNA]</scope>
    <source>
        <strain evidence="1 2">DSM 15730</strain>
    </source>
</reference>
<dbReference type="AlphaFoldDB" id="A0A7V9Z411"/>
<keyword evidence="1" id="KW-0378">Hydrolase</keyword>
<comment type="caution">
    <text evidence="1">The sequence shown here is derived from an EMBL/GenBank/DDBJ whole genome shotgun (WGS) entry which is preliminary data.</text>
</comment>
<keyword evidence="1" id="KW-0645">Protease</keyword>
<organism evidence="1 2">
    <name type="scientific">Thermaerobacillus caldiproteolyticus</name>
    <dbReference type="NCBI Taxonomy" id="247480"/>
    <lineage>
        <taxon>Bacteria</taxon>
        <taxon>Bacillati</taxon>
        <taxon>Bacillota</taxon>
        <taxon>Bacilli</taxon>
        <taxon>Bacillales</taxon>
        <taxon>Anoxybacillaceae</taxon>
        <taxon>Thermaerobacillus</taxon>
    </lineage>
</organism>
<proteinExistence type="predicted"/>
<gene>
    <name evidence="1" type="ORF">HNR31_000342</name>
</gene>
<evidence type="ECO:0000313" key="1">
    <source>
        <dbReference type="EMBL" id="MBA2873590.1"/>
    </source>
</evidence>
<sequence length="309" mass="35488">MKKPELLVTPTSVSHIHDLASAGADAIIIGEQRYGLRLAGEFRRDDIVEAVKIARQYGINVYVAMNAIFHNDKVDELGDYVRFLADTGVDAIVFGDPAVLMTVREVAPHMKLHWNTETTATNWYACNYWGRKGAKRAVLARELNMDAIIEIKEHAEVEIEVQVHGMTCMFQSKRSLIGNYFEYQGKVMEIERRKYDKGMFLHDKERDNKYPIFEDENGTHIMSPNDICIIDELTEMVDAGIDCFKIDGVLHAPDYITEVTKKYRRAIDLCAENRGQYEKEKDQLLAEIEAIQPKHRPLDTGFFFKETVY</sequence>
<name>A0A7V9Z411_9BACL</name>
<dbReference type="SUPFAM" id="SSF102114">
    <property type="entry name" value="Radical SAM enzymes"/>
    <property type="match status" value="1"/>
</dbReference>
<dbReference type="PANTHER" id="PTHR30217:SF7">
    <property type="entry name" value="TRNA HYDROXYLATION PROTEIN P2"/>
    <property type="match status" value="1"/>
</dbReference>
<dbReference type="InterPro" id="IPR001539">
    <property type="entry name" value="Peptidase_U32"/>
</dbReference>
<dbReference type="InterPro" id="IPR058240">
    <property type="entry name" value="rSAM_sf"/>
</dbReference>
<dbReference type="EC" id="3.4.-.-" evidence="1"/>
<dbReference type="GO" id="GO:0006508">
    <property type="term" value="P:proteolysis"/>
    <property type="evidence" value="ECO:0007669"/>
    <property type="project" value="UniProtKB-KW"/>
</dbReference>
<protein>
    <submittedName>
        <fullName evidence="1">Putative protease</fullName>
        <ecNumber evidence="1">3.4.-.-</ecNumber>
    </submittedName>
</protein>
<dbReference type="RefSeq" id="WP_181554508.1">
    <property type="nucleotide sequence ID" value="NZ_CP064060.1"/>
</dbReference>
<dbReference type="InterPro" id="IPR051454">
    <property type="entry name" value="RNA/ubiquinone_mod_enzymes"/>
</dbReference>
<dbReference type="Proteomes" id="UP000523087">
    <property type="component" value="Unassembled WGS sequence"/>
</dbReference>
<dbReference type="GO" id="GO:0008233">
    <property type="term" value="F:peptidase activity"/>
    <property type="evidence" value="ECO:0007669"/>
    <property type="project" value="UniProtKB-KW"/>
</dbReference>